<evidence type="ECO:0000256" key="6">
    <source>
        <dbReference type="ARBA" id="ARBA00022827"/>
    </source>
</evidence>
<keyword evidence="4" id="KW-0285">Flavoprotein</keyword>
<dbReference type="Pfam" id="PF01231">
    <property type="entry name" value="IDO"/>
    <property type="match status" value="1"/>
</dbReference>
<feature type="compositionally biased region" description="Low complexity" evidence="10">
    <location>
        <begin position="1567"/>
        <end position="1576"/>
    </location>
</feature>
<evidence type="ECO:0000256" key="8">
    <source>
        <dbReference type="ARBA" id="ARBA00023004"/>
    </source>
</evidence>
<dbReference type="InterPro" id="IPR039261">
    <property type="entry name" value="FNR_nucleotide-bd"/>
</dbReference>
<dbReference type="PROSITE" id="PS51384">
    <property type="entry name" value="FAD_FR"/>
    <property type="match status" value="1"/>
</dbReference>
<feature type="region of interest" description="Disordered" evidence="10">
    <location>
        <begin position="1449"/>
        <end position="1476"/>
    </location>
</feature>
<comment type="cofactor">
    <cofactor evidence="1">
        <name>FAD</name>
        <dbReference type="ChEBI" id="CHEBI:57692"/>
    </cofactor>
</comment>
<accession>A0AAN6PA57</accession>
<sequence length="1623" mass="178003">MSIASCPVSGMAGGGQCSAGSVAGRSRSSSRIGPRGCAFSGYTQPGDIHAAFGIPRGVDAEEWLRMRERKAINEILYSNIPLEKEIGALKNIDALNAAEHDLLAVALGAPARQVMIRAEEIGPRTGWKDGYLSSEHGFCPPDYNESPGALANSPGRIWSDLCERMPGCVARGRIRESIAALPLVEGTQDVIPDQALWAAVVALGILCSIYRYEDKNDGHEGVTVNPTKYRPNCELGDDLGEELVGIPRSIALPYWQVSRRLGRAVPHLTFVDQSSYNMKIKEPNSTYPYVGRFDNMEMRWPIFGQRTEMAFLKGCADTSASFQHGADAIAACQEHVMTRNVEGLLREMVRLKEMLERMPNAFSSINTNPNSGENYVPGHLWVRWAKFSAPLSKRCPASSGLQFPPYLVMDAFLGRKKYDSFLGKEGIHLRAWVPSNHRAFIAAIEYHYSIPEFVKQSGDPRLMGVLDGIIEAYTGERGFMGAHRYKVFGILEIAGKTGRTETNGLSGAPDANAKPWEETHKQFSEAMKERLAPYRGDIDIEPHEMRGTFEECRYTSRVLSRSFVDSDPNRSIATVTLDLQDTGITFEPGDRLAIMPLNSWGECAKVAAALGLADYLDHRATLDTKWQRFSQHLGSVRHIPAPQLTVKDILRRGHLAPITKELALKVHDMLRASSNTVLQVLATTEWPVRGTLGDLLQAAVADTNPHIWDRAFDLTGGMSWLTDLIPVEVPRTYSISSFSHELLPSAVDLTISRAEYKLCSTFAGNNEVVCAGVGSGFLNPFLSSDDEAIETDEDILVGVSRPLSFQLPVDRAAPCAYFAGGSGIAPFRSFWQARLASHSNSAGRDMLYLGVQSREKFCYEQELRHYVDAGLMEVHLAFSRDNRAMVYDRKLQDLVEMEMPPRYIDSLIVEQAATVSELVMSKKQGGLGGYLYVCGSVSVFESVMSGIRNAIYNHCSSSIEVADTILNKAFAERRFMLDVFMTPKPLPCNLPTIPLSHLARQTGHRPGGRVSIAVHGSVYDVTDFVPMHPGGTIIIQSNAGVDCSRTFDNLAHTNNAEVSSLLTKYFVGQLTPKPDFHGSPELSDLYDLWAAYLRTTVETLVAHRFEMYEIMGATGDGAADKYLGGSENVWSRDSEHLLNVGLGVRMFYHYQSRLLQGGFSALFGPKLQELVLKLSFSLADTAVSGADIRLPDVLGMIARAKTSQDAVAISEEVALVGRFVCETSSNIRFAERGIVHYAGKSVELDIELLEDIREEACHGMDAFDSIAAMGGKNDGQNLAVLATFLMQALERMAKRLEVFYSKLARLKVYQPELERNPARARWNLVRSKVQDGSFFILTQQTILGATPAYVPAQTRKTDVDFDHVMNRIQASIRSTPKIGPAPHTLNAMHLARASTSPAETNAMEAHDNNTAMRAISTFIDANKRSIRRLSKLPPVPLTFEQLQLQFEGTTSSNHRIAQPLSPPSSSNASRSPPLNTWSRATSLERMMAAAQNGRALNSRADTPAYGSSQSHNLNQPTGMHNMHNHPNMEMGIRSPPTPPLDPAAAMTAMMGKLNVRSRGRSVPPSPAVSRSASVRSLPYAGGGGQGGGGGGNRHVTKLSTNSLRAFKLGAAGGERRVRVAPTF</sequence>
<dbReference type="SUPFAM" id="SSF63380">
    <property type="entry name" value="Riboflavin synthase domain-like"/>
    <property type="match status" value="1"/>
</dbReference>
<evidence type="ECO:0000256" key="10">
    <source>
        <dbReference type="SAM" id="MobiDB-lite"/>
    </source>
</evidence>
<dbReference type="InterPro" id="IPR003097">
    <property type="entry name" value="CysJ-like_FAD-binding"/>
</dbReference>
<dbReference type="GO" id="GO:0019441">
    <property type="term" value="P:L-tryptophan catabolic process to kynurenine"/>
    <property type="evidence" value="ECO:0007669"/>
    <property type="project" value="InterPro"/>
</dbReference>
<evidence type="ECO:0000256" key="7">
    <source>
        <dbReference type="ARBA" id="ARBA00023002"/>
    </source>
</evidence>
<dbReference type="InterPro" id="IPR037217">
    <property type="entry name" value="Trp/Indoleamine_2_3_dOase-like"/>
</dbReference>
<dbReference type="Pfam" id="PF00667">
    <property type="entry name" value="FAD_binding_1"/>
    <property type="match status" value="1"/>
</dbReference>
<dbReference type="InterPro" id="IPR018506">
    <property type="entry name" value="Cyt_B5_heme-BS"/>
</dbReference>
<dbReference type="Pfam" id="PF00173">
    <property type="entry name" value="Cyt-b5"/>
    <property type="match status" value="1"/>
</dbReference>
<dbReference type="InterPro" id="IPR017938">
    <property type="entry name" value="Riboflavin_synthase-like_b-brl"/>
</dbReference>
<dbReference type="GO" id="GO:0046872">
    <property type="term" value="F:metal ion binding"/>
    <property type="evidence" value="ECO:0007669"/>
    <property type="project" value="UniProtKB-KW"/>
</dbReference>
<dbReference type="Gene3D" id="1.20.990.10">
    <property type="entry name" value="NADPH-cytochrome p450 Reductase, Chain A, domain 3"/>
    <property type="match status" value="1"/>
</dbReference>
<dbReference type="GO" id="GO:0005829">
    <property type="term" value="C:cytosol"/>
    <property type="evidence" value="ECO:0007669"/>
    <property type="project" value="TreeGrafter"/>
</dbReference>
<dbReference type="EC" id="1.6.2.4" evidence="9"/>
<dbReference type="Proteomes" id="UP001303115">
    <property type="component" value="Unassembled WGS sequence"/>
</dbReference>
<dbReference type="PANTHER" id="PTHR19384">
    <property type="entry name" value="NITRIC OXIDE SYNTHASE-RELATED"/>
    <property type="match status" value="1"/>
</dbReference>
<evidence type="ECO:0000256" key="5">
    <source>
        <dbReference type="ARBA" id="ARBA00022723"/>
    </source>
</evidence>
<dbReference type="InterPro" id="IPR017927">
    <property type="entry name" value="FAD-bd_FR_type"/>
</dbReference>
<dbReference type="InterPro" id="IPR001433">
    <property type="entry name" value="OxRdtase_FAD/NAD-bd"/>
</dbReference>
<keyword evidence="5" id="KW-0479">Metal-binding</keyword>
<dbReference type="Gene3D" id="3.40.50.80">
    <property type="entry name" value="Nucleotide-binding domain of ferredoxin-NADP reductase (FNR) module"/>
    <property type="match status" value="1"/>
</dbReference>
<feature type="domain" description="FAD-binding FR-type" evidence="12">
    <location>
        <begin position="551"/>
        <end position="809"/>
    </location>
</feature>
<keyword evidence="8" id="KW-0408">Iron</keyword>
<evidence type="ECO:0000256" key="4">
    <source>
        <dbReference type="ARBA" id="ARBA00022630"/>
    </source>
</evidence>
<dbReference type="SMART" id="SM01117">
    <property type="entry name" value="Cyt-b5"/>
    <property type="match status" value="1"/>
</dbReference>
<dbReference type="GO" id="GO:0003958">
    <property type="term" value="F:NADPH-hemoprotein reductase activity"/>
    <property type="evidence" value="ECO:0007669"/>
    <property type="project" value="UniProtKB-EC"/>
</dbReference>
<protein>
    <recommendedName>
        <fullName evidence="9">NADPH--hemoprotein reductase</fullName>
        <ecNumber evidence="9">1.6.2.4</ecNumber>
    </recommendedName>
</protein>
<dbReference type="InterPro" id="IPR036400">
    <property type="entry name" value="Cyt_B5-like_heme/steroid_sf"/>
</dbReference>
<dbReference type="Pfam" id="PF00175">
    <property type="entry name" value="NAD_binding_1"/>
    <property type="match status" value="1"/>
</dbReference>
<proteinExistence type="inferred from homology"/>
<dbReference type="SUPFAM" id="SSF52343">
    <property type="entry name" value="Ferredoxin reductase-like, C-terminal NADP-linked domain"/>
    <property type="match status" value="1"/>
</dbReference>
<name>A0AAN6PA57_9PEZI</name>
<evidence type="ECO:0000256" key="3">
    <source>
        <dbReference type="ARBA" id="ARBA00022617"/>
    </source>
</evidence>
<gene>
    <name evidence="13" type="ORF">C8A01DRAFT_49852</name>
</gene>
<dbReference type="PRINTS" id="PR00371">
    <property type="entry name" value="FPNCR"/>
</dbReference>
<keyword evidence="6" id="KW-0274">FAD</keyword>
<keyword evidence="3" id="KW-0349">Heme</keyword>
<dbReference type="GO" id="GO:0010181">
    <property type="term" value="F:FMN binding"/>
    <property type="evidence" value="ECO:0007669"/>
    <property type="project" value="TreeGrafter"/>
</dbReference>
<evidence type="ECO:0000313" key="13">
    <source>
        <dbReference type="EMBL" id="KAK4033607.1"/>
    </source>
</evidence>
<evidence type="ECO:0000256" key="9">
    <source>
        <dbReference type="ARBA" id="ARBA00023797"/>
    </source>
</evidence>
<dbReference type="EMBL" id="MU854520">
    <property type="protein sequence ID" value="KAK4033607.1"/>
    <property type="molecule type" value="Genomic_DNA"/>
</dbReference>
<dbReference type="Gene3D" id="3.10.120.10">
    <property type="entry name" value="Cytochrome b5-like heme/steroid binding domain"/>
    <property type="match status" value="1"/>
</dbReference>
<dbReference type="InterPro" id="IPR001199">
    <property type="entry name" value="Cyt_B5-like_heme/steroid-bd"/>
</dbReference>
<evidence type="ECO:0000256" key="1">
    <source>
        <dbReference type="ARBA" id="ARBA00001974"/>
    </source>
</evidence>
<evidence type="ECO:0000259" key="11">
    <source>
        <dbReference type="PROSITE" id="PS50255"/>
    </source>
</evidence>
<keyword evidence="7" id="KW-0560">Oxidoreductase</keyword>
<reference evidence="14" key="1">
    <citation type="journal article" date="2023" name="Mol. Phylogenet. Evol.">
        <title>Genome-scale phylogeny and comparative genomics of the fungal order Sordariales.</title>
        <authorList>
            <person name="Hensen N."/>
            <person name="Bonometti L."/>
            <person name="Westerberg I."/>
            <person name="Brannstrom I.O."/>
            <person name="Guillou S."/>
            <person name="Cros-Aarteil S."/>
            <person name="Calhoun S."/>
            <person name="Haridas S."/>
            <person name="Kuo A."/>
            <person name="Mondo S."/>
            <person name="Pangilinan J."/>
            <person name="Riley R."/>
            <person name="LaButti K."/>
            <person name="Andreopoulos B."/>
            <person name="Lipzen A."/>
            <person name="Chen C."/>
            <person name="Yan M."/>
            <person name="Daum C."/>
            <person name="Ng V."/>
            <person name="Clum A."/>
            <person name="Steindorff A."/>
            <person name="Ohm R.A."/>
            <person name="Martin F."/>
            <person name="Silar P."/>
            <person name="Natvig D.O."/>
            <person name="Lalanne C."/>
            <person name="Gautier V."/>
            <person name="Ament-Velasquez S.L."/>
            <person name="Kruys A."/>
            <person name="Hutchinson M.I."/>
            <person name="Powell A.J."/>
            <person name="Barry K."/>
            <person name="Miller A.N."/>
            <person name="Grigoriev I.V."/>
            <person name="Debuchy R."/>
            <person name="Gladieux P."/>
            <person name="Hiltunen Thoren M."/>
            <person name="Johannesson H."/>
        </authorList>
    </citation>
    <scope>NUCLEOTIDE SEQUENCE [LARGE SCALE GENOMIC DNA]</scope>
    <source>
        <strain evidence="14">CBS 284.82</strain>
    </source>
</reference>
<comment type="caution">
    <text evidence="13">The sequence shown here is derived from an EMBL/GenBank/DDBJ whole genome shotgun (WGS) entry which is preliminary data.</text>
</comment>
<dbReference type="SUPFAM" id="SSF140959">
    <property type="entry name" value="Indolic compounds 2,3-dioxygenase-like"/>
    <property type="match status" value="1"/>
</dbReference>
<dbReference type="GO" id="GO:0020037">
    <property type="term" value="F:heme binding"/>
    <property type="evidence" value="ECO:0007669"/>
    <property type="project" value="InterPro"/>
</dbReference>
<dbReference type="PROSITE" id="PS50255">
    <property type="entry name" value="CYTOCHROME_B5_2"/>
    <property type="match status" value="1"/>
</dbReference>
<feature type="compositionally biased region" description="Gly residues" evidence="10">
    <location>
        <begin position="1580"/>
        <end position="1592"/>
    </location>
</feature>
<feature type="compositionally biased region" description="Low complexity" evidence="10">
    <location>
        <begin position="1463"/>
        <end position="1473"/>
    </location>
</feature>
<evidence type="ECO:0000256" key="2">
    <source>
        <dbReference type="ARBA" id="ARBA00007119"/>
    </source>
</evidence>
<evidence type="ECO:0000313" key="14">
    <source>
        <dbReference type="Proteomes" id="UP001303115"/>
    </source>
</evidence>
<keyword evidence="14" id="KW-1185">Reference proteome</keyword>
<dbReference type="PANTHER" id="PTHR19384:SF17">
    <property type="entry name" value="NADPH--CYTOCHROME P450 REDUCTASE"/>
    <property type="match status" value="1"/>
</dbReference>
<evidence type="ECO:0000259" key="12">
    <source>
        <dbReference type="PROSITE" id="PS51384"/>
    </source>
</evidence>
<dbReference type="InterPro" id="IPR000898">
    <property type="entry name" value="Indolamine_dOase"/>
</dbReference>
<feature type="region of interest" description="Disordered" evidence="10">
    <location>
        <begin position="1556"/>
        <end position="1592"/>
    </location>
</feature>
<dbReference type="PROSITE" id="PS00191">
    <property type="entry name" value="CYTOCHROME_B5_1"/>
    <property type="match status" value="1"/>
</dbReference>
<dbReference type="InterPro" id="IPR001709">
    <property type="entry name" value="Flavoprot_Pyr_Nucl_cyt_Rdtase"/>
</dbReference>
<dbReference type="Gene3D" id="2.40.30.10">
    <property type="entry name" value="Translation factors"/>
    <property type="match status" value="1"/>
</dbReference>
<dbReference type="GO" id="GO:0016702">
    <property type="term" value="F:oxidoreductase activity, acting on single donors with incorporation of molecular oxygen, incorporation of two atoms of oxygen"/>
    <property type="evidence" value="ECO:0007669"/>
    <property type="project" value="UniProtKB-ARBA"/>
</dbReference>
<dbReference type="GO" id="GO:0050660">
    <property type="term" value="F:flavin adenine dinucleotide binding"/>
    <property type="evidence" value="ECO:0007669"/>
    <property type="project" value="TreeGrafter"/>
</dbReference>
<dbReference type="SUPFAM" id="SSF55856">
    <property type="entry name" value="Cytochrome b5-like heme/steroid binding domain"/>
    <property type="match status" value="1"/>
</dbReference>
<dbReference type="InterPro" id="IPR023173">
    <property type="entry name" value="NADPH_Cyt_P450_Rdtase_alpha"/>
</dbReference>
<dbReference type="PRINTS" id="PR00363">
    <property type="entry name" value="CYTOCHROMEB5"/>
</dbReference>
<comment type="similarity">
    <text evidence="2">Belongs to the indoleamine 2,3-dioxygenase family.</text>
</comment>
<organism evidence="13 14">
    <name type="scientific">Parachaetomium inaequale</name>
    <dbReference type="NCBI Taxonomy" id="2588326"/>
    <lineage>
        <taxon>Eukaryota</taxon>
        <taxon>Fungi</taxon>
        <taxon>Dikarya</taxon>
        <taxon>Ascomycota</taxon>
        <taxon>Pezizomycotina</taxon>
        <taxon>Sordariomycetes</taxon>
        <taxon>Sordariomycetidae</taxon>
        <taxon>Sordariales</taxon>
        <taxon>Chaetomiaceae</taxon>
        <taxon>Parachaetomium</taxon>
    </lineage>
</organism>
<dbReference type="Gene3D" id="1.20.58.480">
    <property type="match status" value="1"/>
</dbReference>
<feature type="domain" description="Cytochrome b5 heme-binding" evidence="11">
    <location>
        <begin position="990"/>
        <end position="1071"/>
    </location>
</feature>